<feature type="non-terminal residue" evidence="6">
    <location>
        <position position="1"/>
    </location>
</feature>
<evidence type="ECO:0000313" key="6">
    <source>
        <dbReference type="EMBL" id="VAW75876.1"/>
    </source>
</evidence>
<dbReference type="InterPro" id="IPR002197">
    <property type="entry name" value="HTH_Fis"/>
</dbReference>
<dbReference type="PANTHER" id="PTHR32071">
    <property type="entry name" value="TRANSCRIPTIONAL REGULATORY PROTEIN"/>
    <property type="match status" value="1"/>
</dbReference>
<dbReference type="Pfam" id="PF02954">
    <property type="entry name" value="HTH_8"/>
    <property type="match status" value="1"/>
</dbReference>
<evidence type="ECO:0000256" key="2">
    <source>
        <dbReference type="ARBA" id="ARBA00022840"/>
    </source>
</evidence>
<dbReference type="GO" id="GO:0006355">
    <property type="term" value="P:regulation of DNA-templated transcription"/>
    <property type="evidence" value="ECO:0007669"/>
    <property type="project" value="InterPro"/>
</dbReference>
<dbReference type="GO" id="GO:0043565">
    <property type="term" value="F:sequence-specific DNA binding"/>
    <property type="evidence" value="ECO:0007669"/>
    <property type="project" value="InterPro"/>
</dbReference>
<dbReference type="Pfam" id="PF00158">
    <property type="entry name" value="Sigma54_activat"/>
    <property type="match status" value="1"/>
</dbReference>
<keyword evidence="4" id="KW-0804">Transcription</keyword>
<dbReference type="PROSITE" id="PS00675">
    <property type="entry name" value="SIGMA54_INTERACT_1"/>
    <property type="match status" value="1"/>
</dbReference>
<dbReference type="Gene3D" id="3.40.50.300">
    <property type="entry name" value="P-loop containing nucleotide triphosphate hydrolases"/>
    <property type="match status" value="1"/>
</dbReference>
<dbReference type="InterPro" id="IPR009057">
    <property type="entry name" value="Homeodomain-like_sf"/>
</dbReference>
<evidence type="ECO:0000256" key="4">
    <source>
        <dbReference type="ARBA" id="ARBA00023163"/>
    </source>
</evidence>
<gene>
    <name evidence="6" type="ORF">MNBD_GAMMA14-405</name>
</gene>
<organism evidence="6">
    <name type="scientific">hydrothermal vent metagenome</name>
    <dbReference type="NCBI Taxonomy" id="652676"/>
    <lineage>
        <taxon>unclassified sequences</taxon>
        <taxon>metagenomes</taxon>
        <taxon>ecological metagenomes</taxon>
    </lineage>
</organism>
<evidence type="ECO:0000256" key="3">
    <source>
        <dbReference type="ARBA" id="ARBA00023015"/>
    </source>
</evidence>
<keyword evidence="2" id="KW-0067">ATP-binding</keyword>
<keyword evidence="3" id="KW-0805">Transcription regulation</keyword>
<dbReference type="Pfam" id="PF25601">
    <property type="entry name" value="AAA_lid_14"/>
    <property type="match status" value="1"/>
</dbReference>
<sequence length="366" mass="40946">AFDYLVKPVRSEEVLHQIRQIADMRGLRDENRRLRQIVLGDQKDRCQLMSEAIQKIEHLVSRVASTNSTVLITGESGTGKSIIARKIHRLSPRGNGPFIPVNCGSIPENLLESEFFGHTKGAFTGADRAKKGLFAEANGGTLLLDEIGELPLPLQVKLLHVLEDKTFRPVGGGAEQKANVRIIAATNRDISSMVETGEFREDLFFRLNVFQIHIPPLRERRKDISTLVHFFIKSNAAQFGRNRTMSIEPEAEAILTAYDWPGNIREVENIIARALILADGEEITIADLPAHITPKNMSDEILSRGQEIPLRESVRTFEYNLITKTIDDMGGDRRVAARRLGIGLSTLYRKIEEFEQSQGDEDAAAQ</sequence>
<reference evidence="6" key="1">
    <citation type="submission" date="2018-06" db="EMBL/GenBank/DDBJ databases">
        <authorList>
            <person name="Zhirakovskaya E."/>
        </authorList>
    </citation>
    <scope>NUCLEOTIDE SEQUENCE</scope>
</reference>
<name>A0A3B0Z5A3_9ZZZZ</name>
<dbReference type="EMBL" id="UOFM01000150">
    <property type="protein sequence ID" value="VAW75876.1"/>
    <property type="molecule type" value="Genomic_DNA"/>
</dbReference>
<dbReference type="AlphaFoldDB" id="A0A3B0Z5A3"/>
<dbReference type="InterPro" id="IPR002078">
    <property type="entry name" value="Sigma_54_int"/>
</dbReference>
<dbReference type="InterPro" id="IPR003593">
    <property type="entry name" value="AAA+_ATPase"/>
</dbReference>
<evidence type="ECO:0000259" key="5">
    <source>
        <dbReference type="PROSITE" id="PS50045"/>
    </source>
</evidence>
<dbReference type="PROSITE" id="PS00676">
    <property type="entry name" value="SIGMA54_INTERACT_2"/>
    <property type="match status" value="1"/>
</dbReference>
<dbReference type="InterPro" id="IPR058031">
    <property type="entry name" value="AAA_lid_NorR"/>
</dbReference>
<dbReference type="Gene3D" id="1.10.10.60">
    <property type="entry name" value="Homeodomain-like"/>
    <property type="match status" value="1"/>
</dbReference>
<dbReference type="GO" id="GO:0005524">
    <property type="term" value="F:ATP binding"/>
    <property type="evidence" value="ECO:0007669"/>
    <property type="project" value="UniProtKB-KW"/>
</dbReference>
<dbReference type="Gene3D" id="1.10.8.60">
    <property type="match status" value="1"/>
</dbReference>
<keyword evidence="1" id="KW-0547">Nucleotide-binding</keyword>
<dbReference type="FunFam" id="3.40.50.300:FF:000006">
    <property type="entry name" value="DNA-binding transcriptional regulator NtrC"/>
    <property type="match status" value="1"/>
</dbReference>
<evidence type="ECO:0000256" key="1">
    <source>
        <dbReference type="ARBA" id="ARBA00022741"/>
    </source>
</evidence>
<protein>
    <submittedName>
        <fullName evidence="6">Response regulator of zinc sigma-54-dependent two-component system</fullName>
    </submittedName>
</protein>
<dbReference type="SUPFAM" id="SSF52540">
    <property type="entry name" value="P-loop containing nucleoside triphosphate hydrolases"/>
    <property type="match status" value="1"/>
</dbReference>
<accession>A0A3B0Z5A3</accession>
<dbReference type="SMART" id="SM00382">
    <property type="entry name" value="AAA"/>
    <property type="match status" value="1"/>
</dbReference>
<dbReference type="InterPro" id="IPR025662">
    <property type="entry name" value="Sigma_54_int_dom_ATP-bd_1"/>
</dbReference>
<proteinExistence type="predicted"/>
<dbReference type="PROSITE" id="PS50045">
    <property type="entry name" value="SIGMA54_INTERACT_4"/>
    <property type="match status" value="1"/>
</dbReference>
<dbReference type="InterPro" id="IPR025943">
    <property type="entry name" value="Sigma_54_int_dom_ATP-bd_2"/>
</dbReference>
<dbReference type="SUPFAM" id="SSF46689">
    <property type="entry name" value="Homeodomain-like"/>
    <property type="match status" value="1"/>
</dbReference>
<dbReference type="CDD" id="cd00009">
    <property type="entry name" value="AAA"/>
    <property type="match status" value="1"/>
</dbReference>
<dbReference type="InterPro" id="IPR027417">
    <property type="entry name" value="P-loop_NTPase"/>
</dbReference>
<feature type="domain" description="Sigma-54 factor interaction" evidence="5">
    <location>
        <begin position="50"/>
        <end position="276"/>
    </location>
</feature>